<comment type="caution">
    <text evidence="2">The sequence shown here is derived from an EMBL/GenBank/DDBJ whole genome shotgun (WGS) entry which is preliminary data.</text>
</comment>
<evidence type="ECO:0000313" key="2">
    <source>
        <dbReference type="EMBL" id="EZG82155.1"/>
    </source>
</evidence>
<dbReference type="AlphaFoldDB" id="A0A023BCF4"/>
<sequence>MAIVPGSDSPVPRSLKIGVARRGDGVCRSVSRTLRLWPSRRAEHRLEREAALDRLVAARENWVTGLLGGTLDKIEHAGDPAAEKVATEKLATGEPTDPIGQTEDPLLLDSLEKAELDVFIATLADLCTQIHFL</sequence>
<name>A0A023BCF4_GRENI</name>
<organism evidence="2 3">
    <name type="scientific">Gregarina niphandrodes</name>
    <name type="common">Septate eugregarine</name>
    <dbReference type="NCBI Taxonomy" id="110365"/>
    <lineage>
        <taxon>Eukaryota</taxon>
        <taxon>Sar</taxon>
        <taxon>Alveolata</taxon>
        <taxon>Apicomplexa</taxon>
        <taxon>Conoidasida</taxon>
        <taxon>Gregarinasina</taxon>
        <taxon>Eugregarinorida</taxon>
        <taxon>Gregarinidae</taxon>
        <taxon>Gregarina</taxon>
    </lineage>
</organism>
<evidence type="ECO:0000313" key="3">
    <source>
        <dbReference type="Proteomes" id="UP000019763"/>
    </source>
</evidence>
<dbReference type="RefSeq" id="XP_011129025.1">
    <property type="nucleotide sequence ID" value="XM_011130723.1"/>
</dbReference>
<dbReference type="Proteomes" id="UP000019763">
    <property type="component" value="Unassembled WGS sequence"/>
</dbReference>
<evidence type="ECO:0000256" key="1">
    <source>
        <dbReference type="SAM" id="MobiDB-lite"/>
    </source>
</evidence>
<keyword evidence="3" id="KW-1185">Reference proteome</keyword>
<feature type="compositionally biased region" description="Basic and acidic residues" evidence="1">
    <location>
        <begin position="77"/>
        <end position="87"/>
    </location>
</feature>
<proteinExistence type="predicted"/>
<feature type="region of interest" description="Disordered" evidence="1">
    <location>
        <begin position="77"/>
        <end position="103"/>
    </location>
</feature>
<dbReference type="VEuPathDB" id="CryptoDB:GNI_017080"/>
<accession>A0A023BCF4</accession>
<dbReference type="EMBL" id="AFNH02000124">
    <property type="protein sequence ID" value="EZG82155.1"/>
    <property type="molecule type" value="Genomic_DNA"/>
</dbReference>
<gene>
    <name evidence="2" type="ORF">GNI_017080</name>
</gene>
<dbReference type="GeneID" id="22910889"/>
<protein>
    <submittedName>
        <fullName evidence="2">Uncharacterized protein</fullName>
    </submittedName>
</protein>
<reference evidence="2" key="1">
    <citation type="submission" date="2013-12" db="EMBL/GenBank/DDBJ databases">
        <authorList>
            <person name="Omoto C.K."/>
            <person name="Sibley D."/>
            <person name="Venepally P."/>
            <person name="Hadjithomas M."/>
            <person name="Karamycheva S."/>
            <person name="Brunk B."/>
            <person name="Roos D."/>
            <person name="Caler E."/>
            <person name="Lorenzi H."/>
        </authorList>
    </citation>
    <scope>NUCLEOTIDE SEQUENCE</scope>
</reference>